<feature type="transmembrane region" description="Helical" evidence="1">
    <location>
        <begin position="137"/>
        <end position="158"/>
    </location>
</feature>
<dbReference type="Pfam" id="PF20182">
    <property type="entry name" value="DUF6545"/>
    <property type="match status" value="1"/>
</dbReference>
<evidence type="ECO:0000256" key="1">
    <source>
        <dbReference type="SAM" id="Phobius"/>
    </source>
</evidence>
<dbReference type="InterPro" id="IPR046675">
    <property type="entry name" value="DUF6545"/>
</dbReference>
<feature type="transmembrane region" description="Helical" evidence="1">
    <location>
        <begin position="170"/>
        <end position="190"/>
    </location>
</feature>
<evidence type="ECO:0000259" key="2">
    <source>
        <dbReference type="Pfam" id="PF20182"/>
    </source>
</evidence>
<proteinExistence type="predicted"/>
<reference evidence="4" key="1">
    <citation type="journal article" date="2019" name="Int. J. Syst. Evol. Microbiol.">
        <title>The Global Catalogue of Microorganisms (GCM) 10K type strain sequencing project: providing services to taxonomists for standard genome sequencing and annotation.</title>
        <authorList>
            <consortium name="The Broad Institute Genomics Platform"/>
            <consortium name="The Broad Institute Genome Sequencing Center for Infectious Disease"/>
            <person name="Wu L."/>
            <person name="Ma J."/>
        </authorList>
    </citation>
    <scope>NUCLEOTIDE SEQUENCE [LARGE SCALE GENOMIC DNA]</scope>
    <source>
        <strain evidence="4">JCM 18054</strain>
    </source>
</reference>
<keyword evidence="1" id="KW-0472">Membrane</keyword>
<name>A0ABP9PSC6_9PSEU</name>
<keyword evidence="1" id="KW-1133">Transmembrane helix</keyword>
<evidence type="ECO:0000313" key="3">
    <source>
        <dbReference type="EMBL" id="GAA5151292.1"/>
    </source>
</evidence>
<sequence>MTGWLLFFAALAAAGVARHRGWRGGSHSYFLAVFLVGTLAAALSSQLTLQLADELPAPVPQLVFLAGTWSSLAAPWCVLSMLSFALAEPGVAPRRTLRHPVLLLVSGAAMGALLAAIRPTSVVDFIGVYGRDWRAVLFSLVYNLYIVAAIVEFAVVIVRYLQTARPARQVVISLWLEMAGGALGLLWSAWGIARAVAAAYHAEAFLDHPALVDLLASTCVGVMMVGAVWFVCAKKAAEIWETWSLWRLKPLWSALRVVHPGLVLGIRSAPPSLRLQRYLIEISDWIYQVRVHAHPDIRAWVEEFAEHRRLDAETAEAISTAVTIEAGLRGRAAGIVHPVAAAASARRVGQRTSERPATQRVQVRTLLHVARLTGMGRWYARLWPDPHRRLVRDLSERAHASSMS</sequence>
<keyword evidence="1" id="KW-0812">Transmembrane</keyword>
<feature type="domain" description="DUF6545" evidence="2">
    <location>
        <begin position="243"/>
        <end position="371"/>
    </location>
</feature>
<protein>
    <recommendedName>
        <fullName evidence="2">DUF6545 domain-containing protein</fullName>
    </recommendedName>
</protein>
<dbReference type="EMBL" id="BAABIB010000005">
    <property type="protein sequence ID" value="GAA5151292.1"/>
    <property type="molecule type" value="Genomic_DNA"/>
</dbReference>
<dbReference type="Proteomes" id="UP001500192">
    <property type="component" value="Unassembled WGS sequence"/>
</dbReference>
<organism evidence="3 4">
    <name type="scientific">Amycolatopsis dongchuanensis</name>
    <dbReference type="NCBI Taxonomy" id="1070866"/>
    <lineage>
        <taxon>Bacteria</taxon>
        <taxon>Bacillati</taxon>
        <taxon>Actinomycetota</taxon>
        <taxon>Actinomycetes</taxon>
        <taxon>Pseudonocardiales</taxon>
        <taxon>Pseudonocardiaceae</taxon>
        <taxon>Amycolatopsis</taxon>
    </lineage>
</organism>
<feature type="transmembrane region" description="Helical" evidence="1">
    <location>
        <begin position="61"/>
        <end position="87"/>
    </location>
</feature>
<evidence type="ECO:0000313" key="4">
    <source>
        <dbReference type="Proteomes" id="UP001500192"/>
    </source>
</evidence>
<keyword evidence="4" id="KW-1185">Reference proteome</keyword>
<feature type="transmembrane region" description="Helical" evidence="1">
    <location>
        <begin position="99"/>
        <end position="117"/>
    </location>
</feature>
<gene>
    <name evidence="3" type="ORF">GCM10023214_01810</name>
</gene>
<feature type="transmembrane region" description="Helical" evidence="1">
    <location>
        <begin position="210"/>
        <end position="232"/>
    </location>
</feature>
<feature type="transmembrane region" description="Helical" evidence="1">
    <location>
        <begin position="28"/>
        <end position="49"/>
    </location>
</feature>
<accession>A0ABP9PSC6</accession>
<comment type="caution">
    <text evidence="3">The sequence shown here is derived from an EMBL/GenBank/DDBJ whole genome shotgun (WGS) entry which is preliminary data.</text>
</comment>
<dbReference type="RefSeq" id="WP_346051427.1">
    <property type="nucleotide sequence ID" value="NZ_BAABIB010000005.1"/>
</dbReference>